<protein>
    <submittedName>
        <fullName evidence="8">Alkane hydroxylase MAH1-like</fullName>
    </submittedName>
</protein>
<dbReference type="AlphaFoldDB" id="A0A3L6SSX8"/>
<dbReference type="SUPFAM" id="SSF48264">
    <property type="entry name" value="Cytochrome P450"/>
    <property type="match status" value="1"/>
</dbReference>
<feature type="binding site" description="axial binding residue" evidence="5">
    <location>
        <position position="455"/>
    </location>
    <ligand>
        <name>heme</name>
        <dbReference type="ChEBI" id="CHEBI:30413"/>
    </ligand>
    <ligandPart>
        <name>Fe</name>
        <dbReference type="ChEBI" id="CHEBI:18248"/>
    </ligandPart>
</feature>
<feature type="transmembrane region" description="Helical" evidence="7">
    <location>
        <begin position="303"/>
        <end position="323"/>
    </location>
</feature>
<keyword evidence="7" id="KW-0472">Membrane</keyword>
<accession>A0A3L6SSX8</accession>
<comment type="similarity">
    <text evidence="1 6">Belongs to the cytochrome P450 family.</text>
</comment>
<comment type="caution">
    <text evidence="8">The sequence shown here is derived from an EMBL/GenBank/DDBJ whole genome shotgun (WGS) entry which is preliminary data.</text>
</comment>
<organism evidence="8 9">
    <name type="scientific">Panicum miliaceum</name>
    <name type="common">Proso millet</name>
    <name type="synonym">Broomcorn millet</name>
    <dbReference type="NCBI Taxonomy" id="4540"/>
    <lineage>
        <taxon>Eukaryota</taxon>
        <taxon>Viridiplantae</taxon>
        <taxon>Streptophyta</taxon>
        <taxon>Embryophyta</taxon>
        <taxon>Tracheophyta</taxon>
        <taxon>Spermatophyta</taxon>
        <taxon>Magnoliopsida</taxon>
        <taxon>Liliopsida</taxon>
        <taxon>Poales</taxon>
        <taxon>Poaceae</taxon>
        <taxon>PACMAD clade</taxon>
        <taxon>Panicoideae</taxon>
        <taxon>Panicodae</taxon>
        <taxon>Paniceae</taxon>
        <taxon>Panicinae</taxon>
        <taxon>Panicum</taxon>
        <taxon>Panicum sect. Panicum</taxon>
    </lineage>
</organism>
<comment type="cofactor">
    <cofactor evidence="5">
        <name>heme</name>
        <dbReference type="ChEBI" id="CHEBI:30413"/>
    </cofactor>
</comment>
<dbReference type="PRINTS" id="PR00463">
    <property type="entry name" value="EP450I"/>
</dbReference>
<dbReference type="GO" id="GO:0020037">
    <property type="term" value="F:heme binding"/>
    <property type="evidence" value="ECO:0007669"/>
    <property type="project" value="InterPro"/>
</dbReference>
<evidence type="ECO:0000256" key="1">
    <source>
        <dbReference type="ARBA" id="ARBA00010617"/>
    </source>
</evidence>
<keyword evidence="6" id="KW-0503">Monooxygenase</keyword>
<dbReference type="Gene3D" id="1.10.630.10">
    <property type="entry name" value="Cytochrome P450"/>
    <property type="match status" value="1"/>
</dbReference>
<dbReference type="PROSITE" id="PS00086">
    <property type="entry name" value="CYTOCHROME_P450"/>
    <property type="match status" value="1"/>
</dbReference>
<keyword evidence="2 5" id="KW-0479">Metal-binding</keyword>
<keyword evidence="5 6" id="KW-0349">Heme</keyword>
<proteinExistence type="inferred from homology"/>
<dbReference type="GO" id="GO:0005506">
    <property type="term" value="F:iron ion binding"/>
    <property type="evidence" value="ECO:0007669"/>
    <property type="project" value="InterPro"/>
</dbReference>
<evidence type="ECO:0000256" key="5">
    <source>
        <dbReference type="PIRSR" id="PIRSR602401-1"/>
    </source>
</evidence>
<keyword evidence="4 5" id="KW-0408">Iron</keyword>
<dbReference type="EMBL" id="PQIB02000004">
    <property type="protein sequence ID" value="RLN24697.1"/>
    <property type="molecule type" value="Genomic_DNA"/>
</dbReference>
<keyword evidence="7" id="KW-1133">Transmembrane helix</keyword>
<gene>
    <name evidence="8" type="ORF">C2845_PM07G36880</name>
</gene>
<dbReference type="Proteomes" id="UP000275267">
    <property type="component" value="Unassembled WGS sequence"/>
</dbReference>
<dbReference type="GO" id="GO:0006629">
    <property type="term" value="P:lipid metabolic process"/>
    <property type="evidence" value="ECO:0007669"/>
    <property type="project" value="UniProtKB-ARBA"/>
</dbReference>
<keyword evidence="3 6" id="KW-0560">Oxidoreductase</keyword>
<dbReference type="PRINTS" id="PR00385">
    <property type="entry name" value="P450"/>
</dbReference>
<dbReference type="Pfam" id="PF00067">
    <property type="entry name" value="p450"/>
    <property type="match status" value="1"/>
</dbReference>
<evidence type="ECO:0000256" key="3">
    <source>
        <dbReference type="ARBA" id="ARBA00023002"/>
    </source>
</evidence>
<evidence type="ECO:0000256" key="2">
    <source>
        <dbReference type="ARBA" id="ARBA00022723"/>
    </source>
</evidence>
<dbReference type="CDD" id="cd11064">
    <property type="entry name" value="CYP86A"/>
    <property type="match status" value="1"/>
</dbReference>
<dbReference type="GO" id="GO:0004497">
    <property type="term" value="F:monooxygenase activity"/>
    <property type="evidence" value="ECO:0007669"/>
    <property type="project" value="UniProtKB-KW"/>
</dbReference>
<dbReference type="InterPro" id="IPR001128">
    <property type="entry name" value="Cyt_P450"/>
</dbReference>
<feature type="transmembrane region" description="Helical" evidence="7">
    <location>
        <begin position="12"/>
        <end position="30"/>
    </location>
</feature>
<reference evidence="9" key="1">
    <citation type="journal article" date="2019" name="Nat. Commun.">
        <title>The genome of broomcorn millet.</title>
        <authorList>
            <person name="Zou C."/>
            <person name="Miki D."/>
            <person name="Li D."/>
            <person name="Tang Q."/>
            <person name="Xiao L."/>
            <person name="Rajput S."/>
            <person name="Deng P."/>
            <person name="Jia W."/>
            <person name="Huang R."/>
            <person name="Zhang M."/>
            <person name="Sun Y."/>
            <person name="Hu J."/>
            <person name="Fu X."/>
            <person name="Schnable P.S."/>
            <person name="Li F."/>
            <person name="Zhang H."/>
            <person name="Feng B."/>
            <person name="Zhu X."/>
            <person name="Liu R."/>
            <person name="Schnable J.C."/>
            <person name="Zhu J.-K."/>
            <person name="Zhang H."/>
        </authorList>
    </citation>
    <scope>NUCLEOTIDE SEQUENCE [LARGE SCALE GENOMIC DNA]</scope>
</reference>
<dbReference type="InterPro" id="IPR036396">
    <property type="entry name" value="Cyt_P450_sf"/>
</dbReference>
<dbReference type="InterPro" id="IPR002401">
    <property type="entry name" value="Cyt_P450_E_grp-I"/>
</dbReference>
<evidence type="ECO:0000256" key="4">
    <source>
        <dbReference type="ARBA" id="ARBA00023004"/>
    </source>
</evidence>
<evidence type="ECO:0000313" key="9">
    <source>
        <dbReference type="Proteomes" id="UP000275267"/>
    </source>
</evidence>
<sequence length="510" mass="58154">MGPFWSFIPSYPEVFLAIICFFGLSIFRLIRQSQKSSLPLNWPVVRMLPFLVVNRHCIHDKVADLLREAGCTFMFFGPWLLDMNILITCDPATVNHCLNTHFEKYPKGREFAEMFDILGDGLLVADSDSWEYQRRVATTIFGARTFRSFAMSIITRKVGTVLLPYLDHMAKHSLEVELEGVFMRLSLDVSYSMVFAADLDCLSVSSPMPVFGRATKEAEEAMLFRHLVPSRLWKLLRWLNVGTEKKLADAKVVVNQFIYEEIAKRKAQESNGSQVDILSMYMKVTLDASMSEQQKTQFLRDTAVGFILAGKDLIAVTLTWFFYMMCKHPNVETRILEELKGLKRSAWPGDFSVFECDELRSAIYLQAALLETLRLFPATPFEEKEAHVDDVLPNGTKVTKGTRVIFSLYAMGRIKGIWGKDCMEFRPERWISKSGRLRHEPSYKFLSFNSGPRSCIGKDLGLSNMKMTAASIIHNFKVELVDGHAVMPQSSVILHTQNGMMVRLKRRVAA</sequence>
<dbReference type="PANTHER" id="PTHR24296">
    <property type="entry name" value="CYTOCHROME P450"/>
    <property type="match status" value="1"/>
</dbReference>
<evidence type="ECO:0000256" key="7">
    <source>
        <dbReference type="SAM" id="Phobius"/>
    </source>
</evidence>
<dbReference type="STRING" id="4540.A0A3L6SSX8"/>
<keyword evidence="9" id="KW-1185">Reference proteome</keyword>
<dbReference type="GO" id="GO:0016705">
    <property type="term" value="F:oxidoreductase activity, acting on paired donors, with incorporation or reduction of molecular oxygen"/>
    <property type="evidence" value="ECO:0007669"/>
    <property type="project" value="InterPro"/>
</dbReference>
<name>A0A3L6SSX8_PANMI</name>
<dbReference type="OrthoDB" id="1470350at2759"/>
<evidence type="ECO:0000313" key="8">
    <source>
        <dbReference type="EMBL" id="RLN24697.1"/>
    </source>
</evidence>
<evidence type="ECO:0000256" key="6">
    <source>
        <dbReference type="RuleBase" id="RU000461"/>
    </source>
</evidence>
<keyword evidence="7" id="KW-0812">Transmembrane</keyword>
<dbReference type="InterPro" id="IPR017972">
    <property type="entry name" value="Cyt_P450_CS"/>
</dbReference>